<comment type="similarity">
    <text evidence="1">Belongs to the LysR transcriptional regulatory family.</text>
</comment>
<comment type="caution">
    <text evidence="6">The sequence shown here is derived from an EMBL/GenBank/DDBJ whole genome shotgun (WGS) entry which is preliminary data.</text>
</comment>
<dbReference type="PANTHER" id="PTHR30419">
    <property type="entry name" value="HTH-TYPE TRANSCRIPTIONAL REGULATOR YBHD"/>
    <property type="match status" value="1"/>
</dbReference>
<organism evidence="6 7">
    <name type="scientific">Aromatoleum toluolicum</name>
    <dbReference type="NCBI Taxonomy" id="90060"/>
    <lineage>
        <taxon>Bacteria</taxon>
        <taxon>Pseudomonadati</taxon>
        <taxon>Pseudomonadota</taxon>
        <taxon>Betaproteobacteria</taxon>
        <taxon>Rhodocyclales</taxon>
        <taxon>Rhodocyclaceae</taxon>
        <taxon>Aromatoleum</taxon>
    </lineage>
</organism>
<dbReference type="PROSITE" id="PS50931">
    <property type="entry name" value="HTH_LYSR"/>
    <property type="match status" value="1"/>
</dbReference>
<dbReference type="RefSeq" id="WP_169141526.1">
    <property type="nucleotide sequence ID" value="NZ_WTVS01000033.1"/>
</dbReference>
<dbReference type="Pfam" id="PF00126">
    <property type="entry name" value="HTH_1"/>
    <property type="match status" value="1"/>
</dbReference>
<evidence type="ECO:0000313" key="6">
    <source>
        <dbReference type="EMBL" id="NMF98834.1"/>
    </source>
</evidence>
<protein>
    <submittedName>
        <fullName evidence="6">LysR family transcriptional regulator</fullName>
    </submittedName>
</protein>
<evidence type="ECO:0000256" key="4">
    <source>
        <dbReference type="ARBA" id="ARBA00023163"/>
    </source>
</evidence>
<gene>
    <name evidence="6" type="ORF">GPA27_15745</name>
</gene>
<dbReference type="InterPro" id="IPR000847">
    <property type="entry name" value="LysR_HTH_N"/>
</dbReference>
<dbReference type="Gene3D" id="3.40.190.290">
    <property type="match status" value="1"/>
</dbReference>
<dbReference type="SUPFAM" id="SSF53850">
    <property type="entry name" value="Periplasmic binding protein-like II"/>
    <property type="match status" value="1"/>
</dbReference>
<accession>A0ABX1NHU3</accession>
<dbReference type="InterPro" id="IPR036388">
    <property type="entry name" value="WH-like_DNA-bd_sf"/>
</dbReference>
<evidence type="ECO:0000256" key="1">
    <source>
        <dbReference type="ARBA" id="ARBA00009437"/>
    </source>
</evidence>
<name>A0ABX1NHU3_9RHOO</name>
<dbReference type="InterPro" id="IPR036390">
    <property type="entry name" value="WH_DNA-bd_sf"/>
</dbReference>
<evidence type="ECO:0000259" key="5">
    <source>
        <dbReference type="PROSITE" id="PS50931"/>
    </source>
</evidence>
<dbReference type="SUPFAM" id="SSF46785">
    <property type="entry name" value="Winged helix' DNA-binding domain"/>
    <property type="match status" value="1"/>
</dbReference>
<evidence type="ECO:0000256" key="3">
    <source>
        <dbReference type="ARBA" id="ARBA00023125"/>
    </source>
</evidence>
<dbReference type="CDD" id="cd05466">
    <property type="entry name" value="PBP2_LTTR_substrate"/>
    <property type="match status" value="1"/>
</dbReference>
<keyword evidence="7" id="KW-1185">Reference proteome</keyword>
<dbReference type="PRINTS" id="PR00039">
    <property type="entry name" value="HTHLYSR"/>
</dbReference>
<feature type="domain" description="HTH lysR-type" evidence="5">
    <location>
        <begin position="1"/>
        <end position="58"/>
    </location>
</feature>
<dbReference type="InterPro" id="IPR050950">
    <property type="entry name" value="HTH-type_LysR_regulators"/>
</dbReference>
<proteinExistence type="inferred from homology"/>
<keyword evidence="2" id="KW-0805">Transcription regulation</keyword>
<dbReference type="Proteomes" id="UP000634522">
    <property type="component" value="Unassembled WGS sequence"/>
</dbReference>
<keyword evidence="3" id="KW-0238">DNA-binding</keyword>
<dbReference type="EMBL" id="WTVS01000033">
    <property type="protein sequence ID" value="NMF98834.1"/>
    <property type="molecule type" value="Genomic_DNA"/>
</dbReference>
<dbReference type="PANTHER" id="PTHR30419:SF8">
    <property type="entry name" value="NITROGEN ASSIMILATION TRANSCRIPTIONAL ACTIVATOR-RELATED"/>
    <property type="match status" value="1"/>
</dbReference>
<dbReference type="Pfam" id="PF03466">
    <property type="entry name" value="LysR_substrate"/>
    <property type="match status" value="1"/>
</dbReference>
<dbReference type="Gene3D" id="1.10.10.10">
    <property type="entry name" value="Winged helix-like DNA-binding domain superfamily/Winged helix DNA-binding domain"/>
    <property type="match status" value="1"/>
</dbReference>
<dbReference type="InterPro" id="IPR005119">
    <property type="entry name" value="LysR_subst-bd"/>
</dbReference>
<reference evidence="6 7" key="1">
    <citation type="submission" date="2019-12" db="EMBL/GenBank/DDBJ databases">
        <title>Comparative genomics gives insights into the taxonomy of the Azoarcus-Aromatoleum group and reveals separate origins of nif in the plant-associated Azoarcus and non-plant-associated Aromatoleum sub-groups.</title>
        <authorList>
            <person name="Lafos M."/>
            <person name="Maluk M."/>
            <person name="Batista M."/>
            <person name="Junghare M."/>
            <person name="Carmona M."/>
            <person name="Faoro H."/>
            <person name="Cruz L.M."/>
            <person name="Battistoni F."/>
            <person name="De Souza E."/>
            <person name="Pedrosa F."/>
            <person name="Chen W.-M."/>
            <person name="Poole P.S."/>
            <person name="Dixon R.A."/>
            <person name="James E.K."/>
        </authorList>
    </citation>
    <scope>NUCLEOTIDE SEQUENCE [LARGE SCALE GENOMIC DNA]</scope>
    <source>
        <strain evidence="6 7">T</strain>
    </source>
</reference>
<evidence type="ECO:0000313" key="7">
    <source>
        <dbReference type="Proteomes" id="UP000634522"/>
    </source>
</evidence>
<evidence type="ECO:0000256" key="2">
    <source>
        <dbReference type="ARBA" id="ARBA00023015"/>
    </source>
</evidence>
<keyword evidence="4" id="KW-0804">Transcription</keyword>
<sequence length="301" mass="32511">MDLRDLQYLIAIAEAGSLVRAAELLGTTQPTLSKAVTRLERLFRVKLIERLARGVRLTSYGEAVVGRMGSIDVGVRDMFAELRDLRQGKTGQITFGVGTGIPPAFVATAIKPLSLSNDITFTIVGGQADALLRSVRAGDIEFAVTIAPASKGNLVWQKLFDDPMVPIAHKNHPLLQARNVNWEDLAAARWIVPVEGTTTREWFENQFRKRELVPPVPAIALDSVAGWAGLGPTLDLLALLPASSVNYLPVAALGSIVGTPDDWRSERAVGVVHRSGGYLSAAAKRLIESLSKVAERMGRSD</sequence>